<evidence type="ECO:0008006" key="6">
    <source>
        <dbReference type="Google" id="ProtNLM"/>
    </source>
</evidence>
<dbReference type="PANTHER" id="PTHR10972:SF92">
    <property type="entry name" value="OXYSTEROL BINDING PROTEIN"/>
    <property type="match status" value="1"/>
</dbReference>
<dbReference type="Proteomes" id="UP001345013">
    <property type="component" value="Unassembled WGS sequence"/>
</dbReference>
<dbReference type="PANTHER" id="PTHR10972">
    <property type="entry name" value="OXYSTEROL-BINDING PROTEIN-RELATED"/>
    <property type="match status" value="1"/>
</dbReference>
<evidence type="ECO:0000256" key="2">
    <source>
        <dbReference type="RuleBase" id="RU003844"/>
    </source>
</evidence>
<evidence type="ECO:0000313" key="5">
    <source>
        <dbReference type="Proteomes" id="UP001345013"/>
    </source>
</evidence>
<comment type="similarity">
    <text evidence="1 2">Belongs to the OSBP family.</text>
</comment>
<dbReference type="Gene3D" id="1.10.287.2720">
    <property type="match status" value="1"/>
</dbReference>
<accession>A0ABR0K738</accession>
<dbReference type="InterPro" id="IPR000648">
    <property type="entry name" value="Oxysterol-bd"/>
</dbReference>
<keyword evidence="5" id="KW-1185">Reference proteome</keyword>
<dbReference type="Gene3D" id="2.40.160.120">
    <property type="match status" value="1"/>
</dbReference>
<dbReference type="InterPro" id="IPR018494">
    <property type="entry name" value="Oxysterol-bd_CS"/>
</dbReference>
<feature type="region of interest" description="Disordered" evidence="3">
    <location>
        <begin position="434"/>
        <end position="550"/>
    </location>
</feature>
<evidence type="ECO:0000256" key="1">
    <source>
        <dbReference type="ARBA" id="ARBA00008842"/>
    </source>
</evidence>
<dbReference type="PROSITE" id="PS01013">
    <property type="entry name" value="OSBP"/>
    <property type="match status" value="1"/>
</dbReference>
<evidence type="ECO:0000256" key="3">
    <source>
        <dbReference type="SAM" id="MobiDB-lite"/>
    </source>
</evidence>
<gene>
    <name evidence="4" type="ORF">LTR24_006197</name>
</gene>
<dbReference type="InterPro" id="IPR037239">
    <property type="entry name" value="OSBP_sf"/>
</dbReference>
<evidence type="ECO:0000313" key="4">
    <source>
        <dbReference type="EMBL" id="KAK5089476.1"/>
    </source>
</evidence>
<name>A0ABR0K738_9EURO</name>
<proteinExistence type="inferred from homology"/>
<dbReference type="Pfam" id="PF01237">
    <property type="entry name" value="Oxysterol_BP"/>
    <property type="match status" value="1"/>
</dbReference>
<comment type="caution">
    <text evidence="4">The sequence shown here is derived from an EMBL/GenBank/DDBJ whole genome shotgun (WGS) entry which is preliminary data.</text>
</comment>
<feature type="compositionally biased region" description="Basic and acidic residues" evidence="3">
    <location>
        <begin position="477"/>
        <end position="493"/>
    </location>
</feature>
<sequence length="580" mass="64534">MVFQAMRYFWNPTFSAVENGTSGENPMVSNKSALKDFLLSIASMSGDLSNITAPPFVLDQKSVVEIPAFWAENPAMFVSPANSEDPAERALLVLKGFLGGIKSQCYMGHTEEEGVKKPLNAFLGELFLGQWDDEQTGTTYLASEQVSHHPPITACRVWNAKHGVVAEGFNRQQVTFSWSSMSVHIQSTGFALKSLEKYNEYYLLPLPDFRVKGVLSGVPYPECGGEWYIPSTNGYMSKIDFSSGHGLLGGGKKHEFSAVLYREKDGPKHPMYTIAGCWNTEFTIQDERSGKTIETFSVARETSKLPKLKLPPLEEMDPWETRRAWHDTQEAIGKNDFNRVKAAKSHLEQGQRNMRKEEEMNGRTWQPLLFKNTSSHEVVAILMAKIPGGNFSKVMEGTKGAWVFDTEAYEKAERPFHPGLEPDNLKEGEERVYRNGSRASFQSESRNVTPRGSIDAGRASMDNGIAAFAASSPRSRKSIDHEASDRDSRRSIEHNVGVGRDGRPAEVNGAQTNGGRHPEHGTSGLTKEQPVPQYAQQRRKEEQLGSGMEGLSVKEQFAVEDMLREMYSSTGKRRSKGSKG</sequence>
<dbReference type="Gene3D" id="3.30.70.3490">
    <property type="match status" value="1"/>
</dbReference>
<feature type="compositionally biased region" description="Polar residues" evidence="3">
    <location>
        <begin position="437"/>
        <end position="450"/>
    </location>
</feature>
<protein>
    <recommendedName>
        <fullName evidence="6">Oxysterol-binding protein</fullName>
    </recommendedName>
</protein>
<reference evidence="4 5" key="1">
    <citation type="submission" date="2023-08" db="EMBL/GenBank/DDBJ databases">
        <title>Black Yeasts Isolated from many extreme environments.</title>
        <authorList>
            <person name="Coleine C."/>
            <person name="Stajich J.E."/>
            <person name="Selbmann L."/>
        </authorList>
    </citation>
    <scope>NUCLEOTIDE SEQUENCE [LARGE SCALE GENOMIC DNA]</scope>
    <source>
        <strain evidence="4 5">CCFEE 5885</strain>
    </source>
</reference>
<organism evidence="4 5">
    <name type="scientific">Lithohypha guttulata</name>
    <dbReference type="NCBI Taxonomy" id="1690604"/>
    <lineage>
        <taxon>Eukaryota</taxon>
        <taxon>Fungi</taxon>
        <taxon>Dikarya</taxon>
        <taxon>Ascomycota</taxon>
        <taxon>Pezizomycotina</taxon>
        <taxon>Eurotiomycetes</taxon>
        <taxon>Chaetothyriomycetidae</taxon>
        <taxon>Chaetothyriales</taxon>
        <taxon>Trichomeriaceae</taxon>
        <taxon>Lithohypha</taxon>
    </lineage>
</organism>
<dbReference type="SUPFAM" id="SSF144000">
    <property type="entry name" value="Oxysterol-binding protein-like"/>
    <property type="match status" value="1"/>
</dbReference>
<dbReference type="EMBL" id="JAVRRG010000077">
    <property type="protein sequence ID" value="KAK5089476.1"/>
    <property type="molecule type" value="Genomic_DNA"/>
</dbReference>